<organism evidence="11">
    <name type="scientific">bioreactor metagenome</name>
    <dbReference type="NCBI Taxonomy" id="1076179"/>
    <lineage>
        <taxon>unclassified sequences</taxon>
        <taxon>metagenomes</taxon>
        <taxon>ecological metagenomes</taxon>
    </lineage>
</organism>
<evidence type="ECO:0000259" key="10">
    <source>
        <dbReference type="SMART" id="SM00382"/>
    </source>
</evidence>
<dbReference type="CDD" id="cd03241">
    <property type="entry name" value="ABC_RecN"/>
    <property type="match status" value="2"/>
</dbReference>
<evidence type="ECO:0000256" key="5">
    <source>
        <dbReference type="ARBA" id="ARBA00022763"/>
    </source>
</evidence>
<accession>A0A644TVF7</accession>
<gene>
    <name evidence="11" type="primary">recN_4</name>
    <name evidence="11" type="ORF">SDC9_16717</name>
</gene>
<dbReference type="AlphaFoldDB" id="A0A644TVF7"/>
<dbReference type="GO" id="GO:0006281">
    <property type="term" value="P:DNA repair"/>
    <property type="evidence" value="ECO:0007669"/>
    <property type="project" value="UniProtKB-KW"/>
</dbReference>
<evidence type="ECO:0000256" key="4">
    <source>
        <dbReference type="ARBA" id="ARBA00022741"/>
    </source>
</evidence>
<dbReference type="InterPro" id="IPR003395">
    <property type="entry name" value="RecF/RecN/SMC_N"/>
</dbReference>
<keyword evidence="4" id="KW-0547">Nucleotide-binding</keyword>
<sequence>MLEYLRIRNLALIEDMELEFSPGMNVLTGETGAGKSFILKALGFLLGDKLSADMVRAGAERAQVEALFSTKDADMVLRREIVAETGRSRLYINDELRSQDSLRDLRNRLVAHTSQHAQQKLLQSSFQAKLLESGLNCPELLHQRDDLLARLQANAVQRSALLERQAGLGERRELLEMQQQEIDKVSPEEGEEEKLEEIRALARSMEHQQENYEQALILLQGDEQEGVIDQLGQLEKLLQRMCREDDSLQADADAVAALRQQLAHLGGRLRRPPALPGLDEMPDMDHLEERLFALAQLKRKLHRTLPEILSLREEISENLSFLDVCALDITRLDKEAAALAAELAAVTARIIPARREAAAVIATKLENELRQLGFSDQVRVLPDFAVQEIWPGVTDERGRILWAPNPGQPPQPLDKIASGGELSRFLLALASVQQDDEGATFIFDEVDAGVGGMTLNKLAEKLYALAETRQMLLITHWPQLAARARRHFQIVKMVRDGETFTLCSPLNKEDRHAELARMAGGGEQGEALARSLEK</sequence>
<feature type="domain" description="AAA+ ATPase" evidence="10">
    <location>
        <begin position="21"/>
        <end position="498"/>
    </location>
</feature>
<reference evidence="11" key="1">
    <citation type="submission" date="2019-08" db="EMBL/GenBank/DDBJ databases">
        <authorList>
            <person name="Kucharzyk K."/>
            <person name="Murdoch R.W."/>
            <person name="Higgins S."/>
            <person name="Loffler F."/>
        </authorList>
    </citation>
    <scope>NUCLEOTIDE SEQUENCE</scope>
</reference>
<evidence type="ECO:0000256" key="6">
    <source>
        <dbReference type="ARBA" id="ARBA00022840"/>
    </source>
</evidence>
<evidence type="ECO:0000256" key="8">
    <source>
        <dbReference type="ARBA" id="ARBA00033408"/>
    </source>
</evidence>
<proteinExistence type="inferred from homology"/>
<dbReference type="SMART" id="SM00382">
    <property type="entry name" value="AAA"/>
    <property type="match status" value="1"/>
</dbReference>
<evidence type="ECO:0000256" key="1">
    <source>
        <dbReference type="ARBA" id="ARBA00003618"/>
    </source>
</evidence>
<dbReference type="GO" id="GO:0005524">
    <property type="term" value="F:ATP binding"/>
    <property type="evidence" value="ECO:0007669"/>
    <property type="project" value="UniProtKB-KW"/>
</dbReference>
<dbReference type="InterPro" id="IPR003593">
    <property type="entry name" value="AAA+_ATPase"/>
</dbReference>
<feature type="coiled-coil region" evidence="9">
    <location>
        <begin position="188"/>
        <end position="225"/>
    </location>
</feature>
<evidence type="ECO:0000256" key="3">
    <source>
        <dbReference type="ARBA" id="ARBA00021315"/>
    </source>
</evidence>
<dbReference type="Pfam" id="PF02463">
    <property type="entry name" value="SMC_N"/>
    <property type="match status" value="1"/>
</dbReference>
<comment type="function">
    <text evidence="1">May be involved in recombinational repair of damaged DNA.</text>
</comment>
<keyword evidence="7" id="KW-0234">DNA repair</keyword>
<dbReference type="SUPFAM" id="SSF52540">
    <property type="entry name" value="P-loop containing nucleoside triphosphate hydrolases"/>
    <property type="match status" value="1"/>
</dbReference>
<dbReference type="PANTHER" id="PTHR11059">
    <property type="entry name" value="DNA REPAIR PROTEIN RECN"/>
    <property type="match status" value="1"/>
</dbReference>
<dbReference type="GO" id="GO:0009432">
    <property type="term" value="P:SOS response"/>
    <property type="evidence" value="ECO:0007669"/>
    <property type="project" value="TreeGrafter"/>
</dbReference>
<protein>
    <recommendedName>
        <fullName evidence="3">DNA repair protein RecN</fullName>
    </recommendedName>
    <alternativeName>
        <fullName evidence="8">Recombination protein N</fullName>
    </alternativeName>
</protein>
<evidence type="ECO:0000256" key="9">
    <source>
        <dbReference type="SAM" id="Coils"/>
    </source>
</evidence>
<keyword evidence="6" id="KW-0067">ATP-binding</keyword>
<keyword evidence="9" id="KW-0175">Coiled coil</keyword>
<dbReference type="Gene3D" id="3.40.50.300">
    <property type="entry name" value="P-loop containing nucleotide triphosphate hydrolases"/>
    <property type="match status" value="2"/>
</dbReference>
<dbReference type="GO" id="GO:0043590">
    <property type="term" value="C:bacterial nucleoid"/>
    <property type="evidence" value="ECO:0007669"/>
    <property type="project" value="TreeGrafter"/>
</dbReference>
<dbReference type="GO" id="GO:0006310">
    <property type="term" value="P:DNA recombination"/>
    <property type="evidence" value="ECO:0007669"/>
    <property type="project" value="InterPro"/>
</dbReference>
<evidence type="ECO:0000313" key="11">
    <source>
        <dbReference type="EMBL" id="MPL70954.1"/>
    </source>
</evidence>
<evidence type="ECO:0000256" key="2">
    <source>
        <dbReference type="ARBA" id="ARBA00009441"/>
    </source>
</evidence>
<dbReference type="PANTHER" id="PTHR11059:SF0">
    <property type="entry name" value="DNA REPAIR PROTEIN RECN"/>
    <property type="match status" value="1"/>
</dbReference>
<evidence type="ECO:0000256" key="7">
    <source>
        <dbReference type="ARBA" id="ARBA00023204"/>
    </source>
</evidence>
<name>A0A644TVF7_9ZZZZ</name>
<dbReference type="InterPro" id="IPR004604">
    <property type="entry name" value="DNA_recomb/repair_RecN"/>
</dbReference>
<comment type="similarity">
    <text evidence="2">Belongs to the RecN family.</text>
</comment>
<dbReference type="InterPro" id="IPR027417">
    <property type="entry name" value="P-loop_NTPase"/>
</dbReference>
<dbReference type="PIRSF" id="PIRSF003128">
    <property type="entry name" value="RecN"/>
    <property type="match status" value="1"/>
</dbReference>
<keyword evidence="5" id="KW-0227">DNA damage</keyword>
<comment type="caution">
    <text evidence="11">The sequence shown here is derived from an EMBL/GenBank/DDBJ whole genome shotgun (WGS) entry which is preliminary data.</text>
</comment>
<dbReference type="EMBL" id="VSSQ01000056">
    <property type="protein sequence ID" value="MPL70954.1"/>
    <property type="molecule type" value="Genomic_DNA"/>
</dbReference>